<dbReference type="OrthoDB" id="86160at2"/>
<dbReference type="RefSeq" id="WP_112881049.1">
    <property type="nucleotide sequence ID" value="NZ_QLUW01000001.1"/>
</dbReference>
<dbReference type="AlphaFoldDB" id="A0A328UD02"/>
<keyword evidence="3" id="KW-0456">Lyase</keyword>
<sequence length="264" mass="29145">MEKNTARNHLRRKWQEGKQTAGLWVTMDDPSITEIAVTLGLDWVTIDMEHGHLDFKDVMGHIRVVRDSETAVLVRVHDIEQGLIKRALDMGAHGVLLPLVREKQDLEAGFLFGRYPHQGVRGIGGERNVKWGLGMEEYLSYANEETLIIPLIETREAAENIDDILGVPGLEAIFFGPADLSASHGFLGQWEGPGMAELIVDIRDKAKAKGISAGVMTIDAADAVKRREQGFDMIGLGSDGGLMIRSVRHSLGAMKVEAKTHAWF</sequence>
<evidence type="ECO:0000313" key="5">
    <source>
        <dbReference type="EMBL" id="RAP77926.1"/>
    </source>
</evidence>
<protein>
    <recommendedName>
        <fullName evidence="4">HpcH/HpaI aldolase/citrate lyase domain-containing protein</fullName>
    </recommendedName>
</protein>
<dbReference type="GO" id="GO:0005737">
    <property type="term" value="C:cytoplasm"/>
    <property type="evidence" value="ECO:0007669"/>
    <property type="project" value="TreeGrafter"/>
</dbReference>
<keyword evidence="6" id="KW-1185">Reference proteome</keyword>
<accession>A0A328UD02</accession>
<dbReference type="PANTHER" id="PTHR30502">
    <property type="entry name" value="2-KETO-3-DEOXY-L-RHAMNONATE ALDOLASE"/>
    <property type="match status" value="1"/>
</dbReference>
<feature type="domain" description="HpcH/HpaI aldolase/citrate lyase" evidence="4">
    <location>
        <begin position="21"/>
        <end position="245"/>
    </location>
</feature>
<comment type="similarity">
    <text evidence="1">Belongs to the HpcH/HpaI aldolase family.</text>
</comment>
<dbReference type="InterPro" id="IPR050251">
    <property type="entry name" value="HpcH-HpaI_aldolase"/>
</dbReference>
<proteinExistence type="inferred from homology"/>
<dbReference type="Gene3D" id="3.20.20.60">
    <property type="entry name" value="Phosphoenolpyruvate-binding domains"/>
    <property type="match status" value="1"/>
</dbReference>
<evidence type="ECO:0000256" key="1">
    <source>
        <dbReference type="ARBA" id="ARBA00005568"/>
    </source>
</evidence>
<evidence type="ECO:0000256" key="3">
    <source>
        <dbReference type="ARBA" id="ARBA00023239"/>
    </source>
</evidence>
<dbReference type="GO" id="GO:0016832">
    <property type="term" value="F:aldehyde-lyase activity"/>
    <property type="evidence" value="ECO:0007669"/>
    <property type="project" value="TreeGrafter"/>
</dbReference>
<gene>
    <name evidence="5" type="ORF">DL346_05575</name>
</gene>
<comment type="caution">
    <text evidence="5">The sequence shown here is derived from an EMBL/GenBank/DDBJ whole genome shotgun (WGS) entry which is preliminary data.</text>
</comment>
<dbReference type="EMBL" id="QLUW01000001">
    <property type="protein sequence ID" value="RAP77926.1"/>
    <property type="molecule type" value="Genomic_DNA"/>
</dbReference>
<dbReference type="GO" id="GO:0046872">
    <property type="term" value="F:metal ion binding"/>
    <property type="evidence" value="ECO:0007669"/>
    <property type="project" value="UniProtKB-KW"/>
</dbReference>
<organism evidence="5 6">
    <name type="scientific">Paenibacillus montanisoli</name>
    <dbReference type="NCBI Taxonomy" id="2081970"/>
    <lineage>
        <taxon>Bacteria</taxon>
        <taxon>Bacillati</taxon>
        <taxon>Bacillota</taxon>
        <taxon>Bacilli</taxon>
        <taxon>Bacillales</taxon>
        <taxon>Paenibacillaceae</taxon>
        <taxon>Paenibacillus</taxon>
    </lineage>
</organism>
<dbReference type="Proteomes" id="UP000249260">
    <property type="component" value="Unassembled WGS sequence"/>
</dbReference>
<evidence type="ECO:0000259" key="4">
    <source>
        <dbReference type="Pfam" id="PF03328"/>
    </source>
</evidence>
<dbReference type="InterPro" id="IPR005000">
    <property type="entry name" value="Aldolase/citrate-lyase_domain"/>
</dbReference>
<dbReference type="InterPro" id="IPR015813">
    <property type="entry name" value="Pyrv/PenolPyrv_kinase-like_dom"/>
</dbReference>
<reference evidence="5 6" key="1">
    <citation type="submission" date="2018-06" db="EMBL/GenBank/DDBJ databases">
        <title>Paenibacillus montanisoli sp. nov., isolated from mountain area soil.</title>
        <authorList>
            <person name="Wu M."/>
        </authorList>
    </citation>
    <scope>NUCLEOTIDE SEQUENCE [LARGE SCALE GENOMIC DNA]</scope>
    <source>
        <strain evidence="5 6">RA17</strain>
    </source>
</reference>
<dbReference type="Pfam" id="PF03328">
    <property type="entry name" value="HpcH_HpaI"/>
    <property type="match status" value="1"/>
</dbReference>
<dbReference type="PANTHER" id="PTHR30502:SF0">
    <property type="entry name" value="PHOSPHOENOLPYRUVATE CARBOXYLASE FAMILY PROTEIN"/>
    <property type="match status" value="1"/>
</dbReference>
<keyword evidence="2" id="KW-0479">Metal-binding</keyword>
<name>A0A328UD02_9BACL</name>
<dbReference type="SUPFAM" id="SSF51621">
    <property type="entry name" value="Phosphoenolpyruvate/pyruvate domain"/>
    <property type="match status" value="1"/>
</dbReference>
<dbReference type="InterPro" id="IPR040442">
    <property type="entry name" value="Pyrv_kinase-like_dom_sf"/>
</dbReference>
<evidence type="ECO:0000256" key="2">
    <source>
        <dbReference type="ARBA" id="ARBA00022723"/>
    </source>
</evidence>
<evidence type="ECO:0000313" key="6">
    <source>
        <dbReference type="Proteomes" id="UP000249260"/>
    </source>
</evidence>